<keyword evidence="6 22" id="KW-0812">Transmembrane</keyword>
<keyword evidence="11 22" id="KW-0472">Membrane</keyword>
<evidence type="ECO:0000256" key="23">
    <source>
        <dbReference type="SAM" id="SignalP"/>
    </source>
</evidence>
<evidence type="ECO:0000256" key="7">
    <source>
        <dbReference type="ARBA" id="ARBA00022729"/>
    </source>
</evidence>
<proteinExistence type="predicted"/>
<evidence type="ECO:0000256" key="4">
    <source>
        <dbReference type="ARBA" id="ARBA00022553"/>
    </source>
</evidence>
<keyword evidence="13" id="KW-0325">Glycoprotein</keyword>
<dbReference type="InterPro" id="IPR013783">
    <property type="entry name" value="Ig-like_fold"/>
</dbReference>
<dbReference type="FunFam" id="2.60.40.10:FF:000922">
    <property type="entry name" value="hepatocyte cell adhesion molecule isoform X1"/>
    <property type="match status" value="1"/>
</dbReference>
<evidence type="ECO:0000256" key="2">
    <source>
        <dbReference type="ARBA" id="ARBA00022475"/>
    </source>
</evidence>
<feature type="chain" id="PRO_5035280691" description="Hepatic and glial cell adhesion molecule" evidence="23">
    <location>
        <begin position="34"/>
        <end position="432"/>
    </location>
</feature>
<dbReference type="Ensembl" id="ENSPANT00000062072.1">
    <property type="protein sequence ID" value="ENSPANP00000058698.1"/>
    <property type="gene ID" value="ENSPANG00000026254.3"/>
</dbReference>
<keyword evidence="26" id="KW-1185">Reference proteome</keyword>
<evidence type="ECO:0000259" key="24">
    <source>
        <dbReference type="PROSITE" id="PS50835"/>
    </source>
</evidence>
<evidence type="ECO:0000256" key="10">
    <source>
        <dbReference type="ARBA" id="ARBA00022989"/>
    </source>
</evidence>
<dbReference type="Gene3D" id="2.60.40.10">
    <property type="entry name" value="Immunoglobulins"/>
    <property type="match status" value="2"/>
</dbReference>
<dbReference type="Proteomes" id="UP000028761">
    <property type="component" value="Chromosome 12"/>
</dbReference>
<dbReference type="GO" id="GO:0005737">
    <property type="term" value="C:cytoplasm"/>
    <property type="evidence" value="ECO:0007669"/>
    <property type="project" value="UniProtKB-SubCell"/>
</dbReference>
<keyword evidence="7 23" id="KW-0732">Signal</keyword>
<evidence type="ECO:0000256" key="13">
    <source>
        <dbReference type="ARBA" id="ARBA00023180"/>
    </source>
</evidence>
<accession>A0A8I5NER0</accession>
<keyword evidence="3" id="KW-0963">Cytoplasm</keyword>
<evidence type="ECO:0000256" key="8">
    <source>
        <dbReference type="ARBA" id="ARBA00022810"/>
    </source>
</evidence>
<evidence type="ECO:0000313" key="25">
    <source>
        <dbReference type="Ensembl" id="ENSPANP00000058698.1"/>
    </source>
</evidence>
<evidence type="ECO:0000256" key="5">
    <source>
        <dbReference type="ARBA" id="ARBA00022604"/>
    </source>
</evidence>
<dbReference type="InterPro" id="IPR007110">
    <property type="entry name" value="Ig-like_dom"/>
</dbReference>
<feature type="signal peptide" evidence="23">
    <location>
        <begin position="1"/>
        <end position="33"/>
    </location>
</feature>
<evidence type="ECO:0000256" key="20">
    <source>
        <dbReference type="ARBA" id="ARBA00081223"/>
    </source>
</evidence>
<keyword evidence="8" id="KW-0338">Growth arrest</keyword>
<evidence type="ECO:0000256" key="18">
    <source>
        <dbReference type="ARBA" id="ARBA00062787"/>
    </source>
</evidence>
<feature type="domain" description="Ig-like" evidence="24">
    <location>
        <begin position="148"/>
        <end position="234"/>
    </location>
</feature>
<evidence type="ECO:0000256" key="11">
    <source>
        <dbReference type="ARBA" id="ARBA00023136"/>
    </source>
</evidence>
<evidence type="ECO:0000256" key="3">
    <source>
        <dbReference type="ARBA" id="ARBA00022490"/>
    </source>
</evidence>
<dbReference type="InterPro" id="IPR013106">
    <property type="entry name" value="Ig_V-set"/>
</dbReference>
<evidence type="ECO:0000256" key="14">
    <source>
        <dbReference type="ARBA" id="ARBA00023306"/>
    </source>
</evidence>
<dbReference type="AlphaFoldDB" id="A0A8I5NER0"/>
<evidence type="ECO:0000256" key="6">
    <source>
        <dbReference type="ARBA" id="ARBA00022692"/>
    </source>
</evidence>
<keyword evidence="12" id="KW-1015">Disulfide bond</keyword>
<dbReference type="SMART" id="SM00409">
    <property type="entry name" value="IG"/>
    <property type="match status" value="2"/>
</dbReference>
<dbReference type="InterPro" id="IPR052280">
    <property type="entry name" value="HEPACAM_domain"/>
</dbReference>
<gene>
    <name evidence="25" type="primary">HEPACAM</name>
</gene>
<dbReference type="GeneTree" id="ENSGT01130000278319"/>
<keyword evidence="14" id="KW-0131">Cell cycle</keyword>
<dbReference type="Pfam" id="PF13927">
    <property type="entry name" value="Ig_3"/>
    <property type="match status" value="1"/>
</dbReference>
<dbReference type="GO" id="GO:0007155">
    <property type="term" value="P:cell adhesion"/>
    <property type="evidence" value="ECO:0007669"/>
    <property type="project" value="UniProtKB-KW"/>
</dbReference>
<feature type="region of interest" description="Disordered" evidence="21">
    <location>
        <begin position="389"/>
        <end position="419"/>
    </location>
</feature>
<evidence type="ECO:0000256" key="21">
    <source>
        <dbReference type="SAM" id="MobiDB-lite"/>
    </source>
</evidence>
<keyword evidence="2" id="KW-1003">Cell membrane</keyword>
<dbReference type="PANTHER" id="PTHR44888">
    <property type="entry name" value="HEPACAM FAMILY MEMBER 2-RELATED"/>
    <property type="match status" value="1"/>
</dbReference>
<evidence type="ECO:0000256" key="22">
    <source>
        <dbReference type="SAM" id="Phobius"/>
    </source>
</evidence>
<comment type="function">
    <text evidence="16">Involved in regulating cell motility and cell-matrix interactions. May inhibit cell growth through suppression of cell proliferation. In glia, associates and targets CLCN2 at astrocytic processes and myelinated fiber tracts where it may regulate transcellular chloride flux involved in neuron excitability.</text>
</comment>
<dbReference type="SUPFAM" id="SSF48726">
    <property type="entry name" value="Immunoglobulin"/>
    <property type="match status" value="2"/>
</dbReference>
<feature type="region of interest" description="Disordered" evidence="21">
    <location>
        <begin position="274"/>
        <end position="302"/>
    </location>
</feature>
<evidence type="ECO:0000256" key="15">
    <source>
        <dbReference type="ARBA" id="ARBA00023319"/>
    </source>
</evidence>
<keyword evidence="9" id="KW-0130">Cell adhesion</keyword>
<reference evidence="25" key="3">
    <citation type="submission" date="2025-09" db="UniProtKB">
        <authorList>
            <consortium name="Ensembl"/>
        </authorList>
    </citation>
    <scope>IDENTIFICATION</scope>
</reference>
<dbReference type="SMART" id="SM00408">
    <property type="entry name" value="IGc2"/>
    <property type="match status" value="1"/>
</dbReference>
<comment type="subcellular location">
    <subcellularLocation>
        <location evidence="17">Cell membrane</location>
        <topology evidence="17">Single-pass type I membrane protein</topology>
        <orientation evidence="17">Cytoplasmic side</orientation>
    </subcellularLocation>
    <subcellularLocation>
        <location evidence="1">Cytoplasm</location>
    </subcellularLocation>
</comment>
<reference evidence="25 26" key="1">
    <citation type="submission" date="2012-03" db="EMBL/GenBank/DDBJ databases">
        <title>Whole Genome Assembly of Papio anubis.</title>
        <authorList>
            <person name="Liu Y.L."/>
            <person name="Abraham K.A."/>
            <person name="Akbar H.A."/>
            <person name="Ali S.A."/>
            <person name="Anosike U.A."/>
            <person name="Aqrawi P.A."/>
            <person name="Arias F.A."/>
            <person name="Attaway T.A."/>
            <person name="Awwad R.A."/>
            <person name="Babu C.B."/>
            <person name="Bandaranaike D.B."/>
            <person name="Battles P.B."/>
            <person name="Bell A.B."/>
            <person name="Beltran B.B."/>
            <person name="Berhane-Mersha D.B."/>
            <person name="Bess C.B."/>
            <person name="Bickham C.B."/>
            <person name="Bolden T.B."/>
            <person name="Carter K.C."/>
            <person name="Chau D.C."/>
            <person name="Chavez A.C."/>
            <person name="Clerc-Blankenburg K.C."/>
            <person name="Coyle M.C."/>
            <person name="Dao M.D."/>
            <person name="Davila M.L.D."/>
            <person name="Davy-Carroll L.D."/>
            <person name="Denson S.D."/>
            <person name="Dinh H.D."/>
            <person name="Fernandez S.F."/>
            <person name="Fernando P.F."/>
            <person name="Forbes L.F."/>
            <person name="Francis C.F."/>
            <person name="Francisco L.F."/>
            <person name="Fu Q.F."/>
            <person name="Garcia-Iii R.G."/>
            <person name="Garrett T.G."/>
            <person name="Gross S.G."/>
            <person name="Gubbala S.G."/>
            <person name="Hirani K.H."/>
            <person name="Hogues M.H."/>
            <person name="Hollins B.H."/>
            <person name="Jackson L.J."/>
            <person name="Javaid M.J."/>
            <person name="Jhangiani S.J."/>
            <person name="Johnson A.J."/>
            <person name="Johnson B.J."/>
            <person name="Jones J.J."/>
            <person name="Joshi V.J."/>
            <person name="Kalu J.K."/>
            <person name="Khan N.K."/>
            <person name="Korchina V.K."/>
            <person name="Kovar C.K."/>
            <person name="Lago L.L."/>
            <person name="Lara F.L."/>
            <person name="Le T.-K.L."/>
            <person name="Lee S.L."/>
            <person name="Legall-Iii F.L."/>
            <person name="Lemon S.L."/>
            <person name="Liu J.L."/>
            <person name="Liu Y.-S.L."/>
            <person name="Liyanage D.L."/>
            <person name="Lopez J.L."/>
            <person name="Lorensuhewa L.L."/>
            <person name="Mata R.M."/>
            <person name="Mathew T.M."/>
            <person name="Mercado C.M."/>
            <person name="Mercado I.M."/>
            <person name="Morales K.M."/>
            <person name="Morgan M.M."/>
            <person name="Munidasa M.M."/>
            <person name="Ngo D.N."/>
            <person name="Nguyen L.N."/>
            <person name="Nguyen T.N."/>
            <person name="Nguyen N.N."/>
            <person name="Obregon M.O."/>
            <person name="Okwuonu G.O."/>
            <person name="Ongeri F.O."/>
            <person name="Onwere C.O."/>
            <person name="Osifeso I.O."/>
            <person name="Parra A.P."/>
            <person name="Patil S.P."/>
            <person name="Perez A.P."/>
            <person name="Perez Y.P."/>
            <person name="Pham C.P."/>
            <person name="Pu L.-L.P."/>
            <person name="Puazo M.P."/>
            <person name="Quiroz J.Q."/>
            <person name="Rouhana J.R."/>
            <person name="Ruiz M.R."/>
            <person name="Ruiz S.-J.R."/>
            <person name="Saada N.S."/>
            <person name="Santibanez J.S."/>
            <person name="Scheel M.S."/>
            <person name="Schneider B.S."/>
            <person name="Simmons D.S."/>
            <person name="Sisson I.S."/>
            <person name="Tang L.-Y.T."/>
            <person name="Thornton R.T."/>
            <person name="Tisius J.T."/>
            <person name="Toledanes G.T."/>
            <person name="Trejos Z.T."/>
            <person name="Usmani K.U."/>
            <person name="Varghese R.V."/>
            <person name="Vattathil S.V."/>
            <person name="Vee V.V."/>
            <person name="Walker D.W."/>
            <person name="Weissenberger G.W."/>
            <person name="White C.W."/>
            <person name="Williams A.W."/>
            <person name="Woodworth J.W."/>
            <person name="Wright R.W."/>
            <person name="Zhu Y.Z."/>
            <person name="Han Y.H."/>
            <person name="Newsham I.N."/>
            <person name="Nazareth L.N."/>
            <person name="Worley K.W."/>
            <person name="Muzny D.M."/>
            <person name="Rogers J.R."/>
            <person name="Gibbs R.G."/>
        </authorList>
    </citation>
    <scope>NUCLEOTIDE SEQUENCE [LARGE SCALE GENOMIC DNA]</scope>
</reference>
<dbReference type="FunFam" id="2.60.40.10:FF:000786">
    <property type="entry name" value="hepatocyte cell adhesion molecule isoform X2"/>
    <property type="match status" value="1"/>
</dbReference>
<dbReference type="GO" id="GO:0150105">
    <property type="term" value="P:protein localization to cell-cell junction"/>
    <property type="evidence" value="ECO:0007669"/>
    <property type="project" value="Ensembl"/>
</dbReference>
<dbReference type="GO" id="GO:0097450">
    <property type="term" value="C:astrocyte end-foot"/>
    <property type="evidence" value="ECO:0007669"/>
    <property type="project" value="Ensembl"/>
</dbReference>
<keyword evidence="4" id="KW-0597">Phosphoprotein</keyword>
<dbReference type="GO" id="GO:0005886">
    <property type="term" value="C:plasma membrane"/>
    <property type="evidence" value="ECO:0007669"/>
    <property type="project" value="UniProtKB-SubCell"/>
</dbReference>
<reference evidence="25" key="2">
    <citation type="submission" date="2025-08" db="UniProtKB">
        <authorList>
            <consortium name="Ensembl"/>
        </authorList>
    </citation>
    <scope>IDENTIFICATION</scope>
</reference>
<keyword evidence="15" id="KW-0393">Immunoglobulin domain</keyword>
<protein>
    <recommendedName>
        <fullName evidence="19">Hepatic and glial cell adhesion molecule</fullName>
    </recommendedName>
    <alternativeName>
        <fullName evidence="20">Hepatocyte cell adhesion molecule</fullName>
    </alternativeName>
</protein>
<evidence type="ECO:0000256" key="9">
    <source>
        <dbReference type="ARBA" id="ARBA00022889"/>
    </source>
</evidence>
<dbReference type="GO" id="GO:0051726">
    <property type="term" value="P:regulation of cell cycle"/>
    <property type="evidence" value="ECO:0007669"/>
    <property type="project" value="UniProtKB-KW"/>
</dbReference>
<feature type="transmembrane region" description="Helical" evidence="22">
    <location>
        <begin position="241"/>
        <end position="263"/>
    </location>
</feature>
<feature type="region of interest" description="Disordered" evidence="21">
    <location>
        <begin position="318"/>
        <end position="341"/>
    </location>
</feature>
<comment type="subunit">
    <text evidence="18">Homodimer. Dimer formation occurs predominantly through cis interactions on the cell surface. Part of a complex containing MLC1, TRPV4, AQP4 and ATP1B1. Interacts with CLCN2.</text>
</comment>
<dbReference type="Pfam" id="PF07686">
    <property type="entry name" value="V-set"/>
    <property type="match status" value="1"/>
</dbReference>
<dbReference type="InterPro" id="IPR036179">
    <property type="entry name" value="Ig-like_dom_sf"/>
</dbReference>
<dbReference type="GO" id="GO:0005911">
    <property type="term" value="C:cell-cell junction"/>
    <property type="evidence" value="ECO:0007669"/>
    <property type="project" value="Ensembl"/>
</dbReference>
<sequence length="432" mass="48504">MKRERGALSRASRALHLAPLVYLLLIQTDPLEGVNITSPVRLIHGTVGKSALLSVQYSSTSSDRPVVKWQLKRDKPVTVVQSIGTEVIGTLRPDYRDRIRLFENGSLLLSDLQLADEGTYEVEISITDDTFTGEKTINLTVDVPISRPQVLVASTTVLELSEAFTLNCSHENGTKPSYTWLKDGKPLLNDSRMLLSPDQKVLTITRVLMEDDDLYSCVVENPISQGRSLPVKITVYRRSSLYIILSTGGIFLLVTLVTVCACWKPSKRKQKRLEKQNSLEYMDQNDDRLKPEGELPATHSPIPSTLRSVGCWEKAELGDKENSSAGTLPPPTARRLQRRERFGQGRSQDIQICWWRLWRAIWEAQRVGAGWWGESVPAPATHFSPLCSRHPPSKWRSGTEKPHGTLHPEGQGEQLWAGRPETCSEPLPHAWF</sequence>
<evidence type="ECO:0000313" key="26">
    <source>
        <dbReference type="Proteomes" id="UP000028761"/>
    </source>
</evidence>
<evidence type="ECO:0000256" key="16">
    <source>
        <dbReference type="ARBA" id="ARBA00056251"/>
    </source>
</evidence>
<dbReference type="PANTHER" id="PTHR44888:SF2">
    <property type="entry name" value="HEPATIC AND GLIAL CELL ADHESION MOLECULE"/>
    <property type="match status" value="1"/>
</dbReference>
<dbReference type="PROSITE" id="PS50835">
    <property type="entry name" value="IG_LIKE"/>
    <property type="match status" value="1"/>
</dbReference>
<evidence type="ECO:0000256" key="12">
    <source>
        <dbReference type="ARBA" id="ARBA00023157"/>
    </source>
</evidence>
<organism evidence="25 26">
    <name type="scientific">Papio anubis</name>
    <name type="common">Olive baboon</name>
    <dbReference type="NCBI Taxonomy" id="9555"/>
    <lineage>
        <taxon>Eukaryota</taxon>
        <taxon>Metazoa</taxon>
        <taxon>Chordata</taxon>
        <taxon>Craniata</taxon>
        <taxon>Vertebrata</taxon>
        <taxon>Euteleostomi</taxon>
        <taxon>Mammalia</taxon>
        <taxon>Eutheria</taxon>
        <taxon>Euarchontoglires</taxon>
        <taxon>Primates</taxon>
        <taxon>Haplorrhini</taxon>
        <taxon>Catarrhini</taxon>
        <taxon>Cercopithecidae</taxon>
        <taxon>Cercopithecinae</taxon>
        <taxon>Papio</taxon>
    </lineage>
</organism>
<name>A0A8I5NER0_PAPAN</name>
<keyword evidence="5" id="KW-0341">Growth regulation</keyword>
<keyword evidence="10 22" id="KW-1133">Transmembrane helix</keyword>
<dbReference type="InterPro" id="IPR003598">
    <property type="entry name" value="Ig_sub2"/>
</dbReference>
<evidence type="ECO:0000256" key="19">
    <source>
        <dbReference type="ARBA" id="ARBA00069546"/>
    </source>
</evidence>
<dbReference type="InterPro" id="IPR003599">
    <property type="entry name" value="Ig_sub"/>
</dbReference>
<evidence type="ECO:0000256" key="17">
    <source>
        <dbReference type="ARBA" id="ARBA00060378"/>
    </source>
</evidence>
<evidence type="ECO:0000256" key="1">
    <source>
        <dbReference type="ARBA" id="ARBA00004496"/>
    </source>
</evidence>